<evidence type="ECO:0000313" key="12">
    <source>
        <dbReference type="Proteomes" id="UP001596103"/>
    </source>
</evidence>
<evidence type="ECO:0000256" key="5">
    <source>
        <dbReference type="ARBA" id="ARBA00022927"/>
    </source>
</evidence>
<dbReference type="PANTHER" id="PTHR30625:SF15">
    <property type="entry name" value="BIOPOLYMER TRANSPORT PROTEIN EXBB"/>
    <property type="match status" value="1"/>
</dbReference>
<evidence type="ECO:0000256" key="9">
    <source>
        <dbReference type="SAM" id="Phobius"/>
    </source>
</evidence>
<gene>
    <name evidence="11" type="ORF">ACFPTO_15030</name>
</gene>
<keyword evidence="4 9" id="KW-0812">Transmembrane</keyword>
<evidence type="ECO:0000313" key="11">
    <source>
        <dbReference type="EMBL" id="MFC5430105.1"/>
    </source>
</evidence>
<keyword evidence="7 9" id="KW-0472">Membrane</keyword>
<keyword evidence="5 8" id="KW-0653">Protein transport</keyword>
<name>A0ABW0JB70_9BURK</name>
<keyword evidence="3" id="KW-1003">Cell membrane</keyword>
<keyword evidence="12" id="KW-1185">Reference proteome</keyword>
<comment type="caution">
    <text evidence="11">The sequence shown here is derived from an EMBL/GenBank/DDBJ whole genome shotgun (WGS) entry which is preliminary data.</text>
</comment>
<accession>A0ABW0JB70</accession>
<dbReference type="RefSeq" id="WP_377712282.1">
    <property type="nucleotide sequence ID" value="NZ_JBHSMP010000017.1"/>
</dbReference>
<feature type="transmembrane region" description="Helical" evidence="9">
    <location>
        <begin position="149"/>
        <end position="171"/>
    </location>
</feature>
<comment type="similarity">
    <text evidence="8">Belongs to the exbB/tolQ family.</text>
</comment>
<evidence type="ECO:0000256" key="7">
    <source>
        <dbReference type="ARBA" id="ARBA00023136"/>
    </source>
</evidence>
<dbReference type="InterPro" id="IPR002898">
    <property type="entry name" value="MotA_ExbB_proton_chnl"/>
</dbReference>
<dbReference type="Proteomes" id="UP001596103">
    <property type="component" value="Unassembled WGS sequence"/>
</dbReference>
<evidence type="ECO:0000256" key="8">
    <source>
        <dbReference type="RuleBase" id="RU004057"/>
    </source>
</evidence>
<evidence type="ECO:0000256" key="2">
    <source>
        <dbReference type="ARBA" id="ARBA00022448"/>
    </source>
</evidence>
<evidence type="ECO:0000256" key="6">
    <source>
        <dbReference type="ARBA" id="ARBA00022989"/>
    </source>
</evidence>
<feature type="transmembrane region" description="Helical" evidence="9">
    <location>
        <begin position="12"/>
        <end position="31"/>
    </location>
</feature>
<reference evidence="12" key="1">
    <citation type="journal article" date="2019" name="Int. J. Syst. Evol. Microbiol.">
        <title>The Global Catalogue of Microorganisms (GCM) 10K type strain sequencing project: providing services to taxonomists for standard genome sequencing and annotation.</title>
        <authorList>
            <consortium name="The Broad Institute Genomics Platform"/>
            <consortium name="The Broad Institute Genome Sequencing Center for Infectious Disease"/>
            <person name="Wu L."/>
            <person name="Ma J."/>
        </authorList>
    </citation>
    <scope>NUCLEOTIDE SEQUENCE [LARGE SCALE GENOMIC DNA]</scope>
    <source>
        <strain evidence="12">CCUG 56042</strain>
    </source>
</reference>
<dbReference type="PANTHER" id="PTHR30625">
    <property type="entry name" value="PROTEIN TOLQ"/>
    <property type="match status" value="1"/>
</dbReference>
<proteinExistence type="inferred from homology"/>
<sequence length="225" mass="24527">MTSQLLHDSTFYLMYGCLALSVFISVERIIFYRYTGRHARELNQMLSGDTASLDDLAMHLESNDSVPAAALKSLARARRKARTVEEMENLSQALYLAMKTRLKHRLWILDTIVTAAPLLGLLGTILGIIETFTSLAAFGISDTKGVSAGIGTALYATALGISTALFVLLFLNHFNDRIERIGDHLKILLLRANVGYRTLEGSGGNDKAAGSLHAVRGAVEPEFAN</sequence>
<evidence type="ECO:0000259" key="10">
    <source>
        <dbReference type="Pfam" id="PF01618"/>
    </source>
</evidence>
<comment type="subcellular location">
    <subcellularLocation>
        <location evidence="1">Cell membrane</location>
        <topology evidence="1">Multi-pass membrane protein</topology>
    </subcellularLocation>
    <subcellularLocation>
        <location evidence="8">Membrane</location>
        <topology evidence="8">Multi-pass membrane protein</topology>
    </subcellularLocation>
</comment>
<keyword evidence="2 8" id="KW-0813">Transport</keyword>
<evidence type="ECO:0000256" key="4">
    <source>
        <dbReference type="ARBA" id="ARBA00022692"/>
    </source>
</evidence>
<evidence type="ECO:0000256" key="3">
    <source>
        <dbReference type="ARBA" id="ARBA00022475"/>
    </source>
</evidence>
<protein>
    <submittedName>
        <fullName evidence="11">MotA/TolQ/ExbB proton channel family protein</fullName>
    </submittedName>
</protein>
<dbReference type="InterPro" id="IPR050790">
    <property type="entry name" value="ExbB/TolQ_transport"/>
</dbReference>
<feature type="transmembrane region" description="Helical" evidence="9">
    <location>
        <begin position="106"/>
        <end position="129"/>
    </location>
</feature>
<feature type="domain" description="MotA/TolQ/ExbB proton channel" evidence="10">
    <location>
        <begin position="79"/>
        <end position="183"/>
    </location>
</feature>
<evidence type="ECO:0000256" key="1">
    <source>
        <dbReference type="ARBA" id="ARBA00004651"/>
    </source>
</evidence>
<dbReference type="EMBL" id="JBHSMP010000017">
    <property type="protein sequence ID" value="MFC5430105.1"/>
    <property type="molecule type" value="Genomic_DNA"/>
</dbReference>
<keyword evidence="6 9" id="KW-1133">Transmembrane helix</keyword>
<organism evidence="11 12">
    <name type="scientific">Paraburkholderia denitrificans</name>
    <dbReference type="NCBI Taxonomy" id="694025"/>
    <lineage>
        <taxon>Bacteria</taxon>
        <taxon>Pseudomonadati</taxon>
        <taxon>Pseudomonadota</taxon>
        <taxon>Betaproteobacteria</taxon>
        <taxon>Burkholderiales</taxon>
        <taxon>Burkholderiaceae</taxon>
        <taxon>Paraburkholderia</taxon>
    </lineage>
</organism>
<dbReference type="Pfam" id="PF01618">
    <property type="entry name" value="MotA_ExbB"/>
    <property type="match status" value="1"/>
</dbReference>